<dbReference type="SMART" id="SM00347">
    <property type="entry name" value="HTH_MARR"/>
    <property type="match status" value="1"/>
</dbReference>
<organism evidence="5 6">
    <name type="scientific">Oceanirhabdus seepicola</name>
    <dbReference type="NCBI Taxonomy" id="2828781"/>
    <lineage>
        <taxon>Bacteria</taxon>
        <taxon>Bacillati</taxon>
        <taxon>Bacillota</taxon>
        <taxon>Clostridia</taxon>
        <taxon>Eubacteriales</taxon>
        <taxon>Clostridiaceae</taxon>
        <taxon>Oceanirhabdus</taxon>
    </lineage>
</organism>
<evidence type="ECO:0000256" key="3">
    <source>
        <dbReference type="ARBA" id="ARBA00023163"/>
    </source>
</evidence>
<keyword evidence="1" id="KW-0805">Transcription regulation</keyword>
<dbReference type="PROSITE" id="PS50995">
    <property type="entry name" value="HTH_MARR_2"/>
    <property type="match status" value="1"/>
</dbReference>
<proteinExistence type="predicted"/>
<keyword evidence="6" id="KW-1185">Reference proteome</keyword>
<reference evidence="5" key="2">
    <citation type="submission" date="2021-04" db="EMBL/GenBank/DDBJ databases">
        <authorList>
            <person name="Dong X."/>
        </authorList>
    </citation>
    <scope>NUCLEOTIDE SEQUENCE</scope>
    <source>
        <strain evidence="5">ZWT</strain>
    </source>
</reference>
<dbReference type="InterPro" id="IPR036388">
    <property type="entry name" value="WH-like_DNA-bd_sf"/>
</dbReference>
<dbReference type="InterPro" id="IPR000835">
    <property type="entry name" value="HTH_MarR-typ"/>
</dbReference>
<dbReference type="PANTHER" id="PTHR35790:SF4">
    <property type="entry name" value="HTH-TYPE TRANSCRIPTIONAL REGULATOR PCHR"/>
    <property type="match status" value="1"/>
</dbReference>
<evidence type="ECO:0000256" key="1">
    <source>
        <dbReference type="ARBA" id="ARBA00023015"/>
    </source>
</evidence>
<feature type="domain" description="HTH marR-type" evidence="4">
    <location>
        <begin position="3"/>
        <end position="140"/>
    </location>
</feature>
<dbReference type="InterPro" id="IPR023187">
    <property type="entry name" value="Tscrpt_reg_MarR-type_CS"/>
</dbReference>
<dbReference type="PROSITE" id="PS01117">
    <property type="entry name" value="HTH_MARR_1"/>
    <property type="match status" value="1"/>
</dbReference>
<dbReference type="GO" id="GO:0003677">
    <property type="term" value="F:DNA binding"/>
    <property type="evidence" value="ECO:0007669"/>
    <property type="project" value="UniProtKB-KW"/>
</dbReference>
<keyword evidence="3" id="KW-0804">Transcription</keyword>
<dbReference type="GO" id="GO:0003700">
    <property type="term" value="F:DNA-binding transcription factor activity"/>
    <property type="evidence" value="ECO:0007669"/>
    <property type="project" value="InterPro"/>
</dbReference>
<evidence type="ECO:0000313" key="6">
    <source>
        <dbReference type="Proteomes" id="UP001056429"/>
    </source>
</evidence>
<keyword evidence="2" id="KW-0238">DNA-binding</keyword>
<evidence type="ECO:0000256" key="2">
    <source>
        <dbReference type="ARBA" id="ARBA00023125"/>
    </source>
</evidence>
<comment type="caution">
    <text evidence="5">The sequence shown here is derived from an EMBL/GenBank/DDBJ whole genome shotgun (WGS) entry which is preliminary data.</text>
</comment>
<dbReference type="RefSeq" id="WP_250858122.1">
    <property type="nucleotide sequence ID" value="NZ_JAGSOJ010000001.1"/>
</dbReference>
<dbReference type="EMBL" id="JAGSOJ010000001">
    <property type="protein sequence ID" value="MCM1989191.1"/>
    <property type="molecule type" value="Genomic_DNA"/>
</dbReference>
<accession>A0A9J6NXF8</accession>
<gene>
    <name evidence="5" type="ORF">KDK92_05515</name>
</gene>
<evidence type="ECO:0000259" key="4">
    <source>
        <dbReference type="PROSITE" id="PS50995"/>
    </source>
</evidence>
<dbReference type="Pfam" id="PF01047">
    <property type="entry name" value="MarR"/>
    <property type="match status" value="1"/>
</dbReference>
<protein>
    <submittedName>
        <fullName evidence="5">MarR family transcriptional regulator</fullName>
    </submittedName>
</protein>
<name>A0A9J6NXF8_9CLOT</name>
<evidence type="ECO:0000313" key="5">
    <source>
        <dbReference type="EMBL" id="MCM1989191.1"/>
    </source>
</evidence>
<dbReference type="PANTHER" id="PTHR35790">
    <property type="entry name" value="HTH-TYPE TRANSCRIPTIONAL REGULATOR PCHR"/>
    <property type="match status" value="1"/>
</dbReference>
<dbReference type="Proteomes" id="UP001056429">
    <property type="component" value="Unassembled WGS sequence"/>
</dbReference>
<dbReference type="InterPro" id="IPR052067">
    <property type="entry name" value="Metal_resp_HTH_trans_reg"/>
</dbReference>
<dbReference type="Gene3D" id="1.10.10.10">
    <property type="entry name" value="Winged helix-like DNA-binding domain superfamily/Winged helix DNA-binding domain"/>
    <property type="match status" value="1"/>
</dbReference>
<sequence>MKNKLMINKLMEIFQLFTEYNEKAFLDNYWGLNINEVHAIDYVGRTERANVTKITAYLKVTKGAVTKITKKLIAKEYVTSYQTEENKKEKYFSLTKKGEEIFLKHEKLHLEAMKSDEMLFENFDESEKKVISRFLDILKKDFDEKME</sequence>
<dbReference type="SUPFAM" id="SSF46785">
    <property type="entry name" value="Winged helix' DNA-binding domain"/>
    <property type="match status" value="1"/>
</dbReference>
<dbReference type="InterPro" id="IPR036390">
    <property type="entry name" value="WH_DNA-bd_sf"/>
</dbReference>
<dbReference type="AlphaFoldDB" id="A0A9J6NXF8"/>
<reference evidence="5" key="1">
    <citation type="journal article" date="2021" name="mSystems">
        <title>Bacteria and Archaea Synergistically Convert Glycine Betaine to Biogenic Methane in the Formosa Cold Seep of the South China Sea.</title>
        <authorList>
            <person name="Li L."/>
            <person name="Zhang W."/>
            <person name="Zhang S."/>
            <person name="Song L."/>
            <person name="Sun Q."/>
            <person name="Zhang H."/>
            <person name="Xiang H."/>
            <person name="Dong X."/>
        </authorList>
    </citation>
    <scope>NUCLEOTIDE SEQUENCE</scope>
    <source>
        <strain evidence="5">ZWT</strain>
    </source>
</reference>